<reference evidence="1 2" key="1">
    <citation type="submission" date="2022-12" db="EMBL/GenBank/DDBJ databases">
        <title>Chromosome-scale assembly of the Ensete ventricosum genome.</title>
        <authorList>
            <person name="Dussert Y."/>
            <person name="Stocks J."/>
            <person name="Wendawek A."/>
            <person name="Woldeyes F."/>
            <person name="Nichols R.A."/>
            <person name="Borrell J.S."/>
        </authorList>
    </citation>
    <scope>NUCLEOTIDE SEQUENCE [LARGE SCALE GENOMIC DNA]</scope>
    <source>
        <strain evidence="2">cv. Maze</strain>
        <tissue evidence="1">Seeds</tissue>
    </source>
</reference>
<dbReference type="PANTHER" id="PTHR46476:SF13">
    <property type="entry name" value="2, PUTATIVE, EXPRESSED-RELATED"/>
    <property type="match status" value="1"/>
</dbReference>
<proteinExistence type="predicted"/>
<evidence type="ECO:0008006" key="3">
    <source>
        <dbReference type="Google" id="ProtNLM"/>
    </source>
</evidence>
<accession>A0AAV8QBE4</accession>
<keyword evidence="2" id="KW-1185">Reference proteome</keyword>
<comment type="caution">
    <text evidence="1">The sequence shown here is derived from an EMBL/GenBank/DDBJ whole genome shotgun (WGS) entry which is preliminary data.</text>
</comment>
<organism evidence="1 2">
    <name type="scientific">Ensete ventricosum</name>
    <name type="common">Abyssinian banana</name>
    <name type="synonym">Musa ensete</name>
    <dbReference type="NCBI Taxonomy" id="4639"/>
    <lineage>
        <taxon>Eukaryota</taxon>
        <taxon>Viridiplantae</taxon>
        <taxon>Streptophyta</taxon>
        <taxon>Embryophyta</taxon>
        <taxon>Tracheophyta</taxon>
        <taxon>Spermatophyta</taxon>
        <taxon>Magnoliopsida</taxon>
        <taxon>Liliopsida</taxon>
        <taxon>Zingiberales</taxon>
        <taxon>Musaceae</taxon>
        <taxon>Ensete</taxon>
    </lineage>
</organism>
<gene>
    <name evidence="1" type="ORF">OPV22_029520</name>
</gene>
<dbReference type="Gene3D" id="3.20.20.80">
    <property type="entry name" value="Glycosidases"/>
    <property type="match status" value="1"/>
</dbReference>
<name>A0AAV8QBE4_ENSVE</name>
<sequence length="93" mass="10199">MILENNGLISFASIAPFDDAQVQSHYQAVWSSFTTGGSGGLSPQNGFFDACSRLKREGELSGIFVWCADDSLAGGFQYERQAQRLLASFLLHY</sequence>
<dbReference type="AlphaFoldDB" id="A0AAV8QBE4"/>
<dbReference type="Proteomes" id="UP001222027">
    <property type="component" value="Unassembled WGS sequence"/>
</dbReference>
<dbReference type="EMBL" id="JAQQAF010000008">
    <property type="protein sequence ID" value="KAJ8466968.1"/>
    <property type="molecule type" value="Genomic_DNA"/>
</dbReference>
<dbReference type="PANTHER" id="PTHR46476">
    <property type="entry name" value="CHITINASE 2-LIKE"/>
    <property type="match status" value="1"/>
</dbReference>
<evidence type="ECO:0000313" key="2">
    <source>
        <dbReference type="Proteomes" id="UP001222027"/>
    </source>
</evidence>
<protein>
    <recommendedName>
        <fullName evidence="3">GNAT family N-acetyltransferase</fullName>
    </recommendedName>
</protein>
<evidence type="ECO:0000313" key="1">
    <source>
        <dbReference type="EMBL" id="KAJ8466968.1"/>
    </source>
</evidence>